<dbReference type="Pfam" id="PF00047">
    <property type="entry name" value="ig"/>
    <property type="match status" value="1"/>
</dbReference>
<feature type="non-terminal residue" evidence="2">
    <location>
        <position position="154"/>
    </location>
</feature>
<sequence length="154" mass="17560">KQSGFRESLVIYDVTLADDKKYQCRDVRNRSAVDNTKLNVLVRPWIMDVERPEHSVIEGMMTTLSCMADGAKPLPEIRWYHKDIDGNLTEVLGNVSDVIYPNTTGRRVNTLHVNVTRDLYMTSFVCNASVSVFYEQMFIVDMEVSLAPQKPTVV</sequence>
<dbReference type="InterPro" id="IPR013783">
    <property type="entry name" value="Ig-like_fold"/>
</dbReference>
<gene>
    <name evidence="2" type="ORF">MAR_021501</name>
</gene>
<dbReference type="Proteomes" id="UP001164746">
    <property type="component" value="Chromosome 5"/>
</dbReference>
<feature type="domain" description="Ig-like" evidence="1">
    <location>
        <begin position="44"/>
        <end position="145"/>
    </location>
</feature>
<proteinExistence type="predicted"/>
<accession>A0ABY7EBG8</accession>
<keyword evidence="3" id="KW-1185">Reference proteome</keyword>
<dbReference type="EMBL" id="CP111016">
    <property type="protein sequence ID" value="WAR06132.1"/>
    <property type="molecule type" value="Genomic_DNA"/>
</dbReference>
<organism evidence="2 3">
    <name type="scientific">Mya arenaria</name>
    <name type="common">Soft-shell clam</name>
    <dbReference type="NCBI Taxonomy" id="6604"/>
    <lineage>
        <taxon>Eukaryota</taxon>
        <taxon>Metazoa</taxon>
        <taxon>Spiralia</taxon>
        <taxon>Lophotrochozoa</taxon>
        <taxon>Mollusca</taxon>
        <taxon>Bivalvia</taxon>
        <taxon>Autobranchia</taxon>
        <taxon>Heteroconchia</taxon>
        <taxon>Euheterodonta</taxon>
        <taxon>Imparidentia</taxon>
        <taxon>Neoheterodontei</taxon>
        <taxon>Myida</taxon>
        <taxon>Myoidea</taxon>
        <taxon>Myidae</taxon>
        <taxon>Mya</taxon>
    </lineage>
</organism>
<feature type="non-terminal residue" evidence="2">
    <location>
        <position position="1"/>
    </location>
</feature>
<evidence type="ECO:0000259" key="1">
    <source>
        <dbReference type="PROSITE" id="PS50835"/>
    </source>
</evidence>
<evidence type="ECO:0000313" key="2">
    <source>
        <dbReference type="EMBL" id="WAR06132.1"/>
    </source>
</evidence>
<protein>
    <recommendedName>
        <fullName evidence="1">Ig-like domain-containing protein</fullName>
    </recommendedName>
</protein>
<dbReference type="InterPro" id="IPR007110">
    <property type="entry name" value="Ig-like_dom"/>
</dbReference>
<dbReference type="PROSITE" id="PS50835">
    <property type="entry name" value="IG_LIKE"/>
    <property type="match status" value="1"/>
</dbReference>
<reference evidence="2" key="1">
    <citation type="submission" date="2022-11" db="EMBL/GenBank/DDBJ databases">
        <title>Centuries of genome instability and evolution in soft-shell clam transmissible cancer (bioRxiv).</title>
        <authorList>
            <person name="Hart S.F.M."/>
            <person name="Yonemitsu M.A."/>
            <person name="Giersch R.M."/>
            <person name="Beal B.F."/>
            <person name="Arriagada G."/>
            <person name="Davis B.W."/>
            <person name="Ostrander E.A."/>
            <person name="Goff S.P."/>
            <person name="Metzger M.J."/>
        </authorList>
    </citation>
    <scope>NUCLEOTIDE SEQUENCE</scope>
    <source>
        <strain evidence="2">MELC-2E11</strain>
        <tissue evidence="2">Siphon/mantle</tissue>
    </source>
</reference>
<dbReference type="SUPFAM" id="SSF48726">
    <property type="entry name" value="Immunoglobulin"/>
    <property type="match status" value="1"/>
</dbReference>
<name>A0ABY7EBG8_MYAAR</name>
<dbReference type="InterPro" id="IPR036179">
    <property type="entry name" value="Ig-like_dom_sf"/>
</dbReference>
<dbReference type="InterPro" id="IPR013151">
    <property type="entry name" value="Immunoglobulin_dom"/>
</dbReference>
<evidence type="ECO:0000313" key="3">
    <source>
        <dbReference type="Proteomes" id="UP001164746"/>
    </source>
</evidence>
<dbReference type="Gene3D" id="2.60.40.10">
    <property type="entry name" value="Immunoglobulins"/>
    <property type="match status" value="1"/>
</dbReference>